<dbReference type="PROSITE" id="PS01124">
    <property type="entry name" value="HTH_ARAC_FAMILY_2"/>
    <property type="match status" value="1"/>
</dbReference>
<dbReference type="SUPFAM" id="SSF52172">
    <property type="entry name" value="CheY-like"/>
    <property type="match status" value="1"/>
</dbReference>
<evidence type="ECO:0000259" key="9">
    <source>
        <dbReference type="PROSITE" id="PS01124"/>
    </source>
</evidence>
<dbReference type="PANTHER" id="PTHR42713:SF3">
    <property type="entry name" value="TRANSCRIPTIONAL REGULATORY PROTEIN HPTR"/>
    <property type="match status" value="1"/>
</dbReference>
<dbReference type="InterPro" id="IPR011006">
    <property type="entry name" value="CheY-like_superfamily"/>
</dbReference>
<organism evidence="11 12">
    <name type="scientific">Paenibacillus thalictri</name>
    <dbReference type="NCBI Taxonomy" id="2527873"/>
    <lineage>
        <taxon>Bacteria</taxon>
        <taxon>Bacillati</taxon>
        <taxon>Bacillota</taxon>
        <taxon>Bacilli</taxon>
        <taxon>Bacillales</taxon>
        <taxon>Paenibacillaceae</taxon>
        <taxon>Paenibacillus</taxon>
    </lineage>
</organism>
<name>A0A4Q9DQB0_9BACL</name>
<accession>A0A4Q9DQB0</accession>
<dbReference type="AlphaFoldDB" id="A0A4Q9DQB0"/>
<dbReference type="SMART" id="SM00342">
    <property type="entry name" value="HTH_ARAC"/>
    <property type="match status" value="1"/>
</dbReference>
<evidence type="ECO:0000256" key="6">
    <source>
        <dbReference type="ARBA" id="ARBA00023125"/>
    </source>
</evidence>
<proteinExistence type="predicted"/>
<feature type="domain" description="HTH araC/xylS-type" evidence="9">
    <location>
        <begin position="435"/>
        <end position="533"/>
    </location>
</feature>
<dbReference type="EMBL" id="SIRE01000013">
    <property type="protein sequence ID" value="TBL76583.1"/>
    <property type="molecule type" value="Genomic_DNA"/>
</dbReference>
<dbReference type="GO" id="GO:0000160">
    <property type="term" value="P:phosphorelay signal transduction system"/>
    <property type="evidence" value="ECO:0007669"/>
    <property type="project" value="UniProtKB-KW"/>
</dbReference>
<evidence type="ECO:0000313" key="12">
    <source>
        <dbReference type="Proteomes" id="UP000293142"/>
    </source>
</evidence>
<dbReference type="GO" id="GO:0003700">
    <property type="term" value="F:DNA-binding transcription factor activity"/>
    <property type="evidence" value="ECO:0007669"/>
    <property type="project" value="InterPro"/>
</dbReference>
<dbReference type="PANTHER" id="PTHR42713">
    <property type="entry name" value="HISTIDINE KINASE-RELATED"/>
    <property type="match status" value="1"/>
</dbReference>
<evidence type="ECO:0000256" key="1">
    <source>
        <dbReference type="ARBA" id="ARBA00004496"/>
    </source>
</evidence>
<dbReference type="Gene3D" id="3.40.50.2300">
    <property type="match status" value="1"/>
</dbReference>
<dbReference type="PRINTS" id="PR00032">
    <property type="entry name" value="HTHARAC"/>
</dbReference>
<sequence length="534" mass="62859">MWKVLLVDDSYPVLEFLSQVVPWESLGMQVAGQHLNGLTALEHCKLDMPHLLITDIGMPEMNGLDLIKAVKEINPRMKVIILSCHDEFPYAQQAVKLSVNDYVLKETMEPETMIQLLENMRLQLEQENKERSGHEQLKSMMDRHRSSLKTNFMRATLANPLSDPKRWLAEAQGFGVDLDKYSYLPVLCYANQFSKLKQRFQEVDLLTYAIENGVNELIDAKVRGVNFQCAGNEMILMIPLQAYLESKAFDLFVPHLRAMQEEFESYLRISLSFMISKPALSPQEIKRNVKELMESKDLRFYATSRSIYKWSAFQSSNDDIYKYYSNALDEFKQLIAEGETDRVQGELDRWENWIRSNHFKAEEVRGWVIKLLSDIDLKYRSQQHFHNVYSTELFHNTLLEFESLEELFVYMQHYFMEKIDYVAKTQRESQRKEVIEAKRYVMTHLSKKISMDEVARMLHLNGSHFSRIFKMETGETFIEFVTRVKMEQAQEYLLQSEKTVEQIAEMVGYENTSYFIKLFKSLFGMSPLDYRRLK</sequence>
<keyword evidence="12" id="KW-1185">Reference proteome</keyword>
<dbReference type="InterPro" id="IPR018062">
    <property type="entry name" value="HTH_AraC-typ_CS"/>
</dbReference>
<dbReference type="Pfam" id="PF12833">
    <property type="entry name" value="HTH_18"/>
    <property type="match status" value="1"/>
</dbReference>
<evidence type="ECO:0000259" key="10">
    <source>
        <dbReference type="PROSITE" id="PS50110"/>
    </source>
</evidence>
<dbReference type="InterPro" id="IPR009057">
    <property type="entry name" value="Homeodomain-like_sf"/>
</dbReference>
<evidence type="ECO:0000313" key="11">
    <source>
        <dbReference type="EMBL" id="TBL76583.1"/>
    </source>
</evidence>
<feature type="domain" description="Response regulatory" evidence="10">
    <location>
        <begin position="3"/>
        <end position="120"/>
    </location>
</feature>
<evidence type="ECO:0000256" key="4">
    <source>
        <dbReference type="ARBA" id="ARBA00023012"/>
    </source>
</evidence>
<dbReference type="PROSITE" id="PS00041">
    <property type="entry name" value="HTH_ARAC_FAMILY_1"/>
    <property type="match status" value="1"/>
</dbReference>
<dbReference type="OrthoDB" id="342399at2"/>
<dbReference type="InterPro" id="IPR020449">
    <property type="entry name" value="Tscrpt_reg_AraC-type_HTH"/>
</dbReference>
<dbReference type="GO" id="GO:0005737">
    <property type="term" value="C:cytoplasm"/>
    <property type="evidence" value="ECO:0007669"/>
    <property type="project" value="UniProtKB-SubCell"/>
</dbReference>
<dbReference type="PROSITE" id="PS50110">
    <property type="entry name" value="RESPONSE_REGULATORY"/>
    <property type="match status" value="1"/>
</dbReference>
<dbReference type="Pfam" id="PF00072">
    <property type="entry name" value="Response_reg"/>
    <property type="match status" value="1"/>
</dbReference>
<dbReference type="SMART" id="SM00448">
    <property type="entry name" value="REC"/>
    <property type="match status" value="1"/>
</dbReference>
<dbReference type="RefSeq" id="WP_131015056.1">
    <property type="nucleotide sequence ID" value="NZ_SIRE01000013.1"/>
</dbReference>
<evidence type="ECO:0000256" key="7">
    <source>
        <dbReference type="ARBA" id="ARBA00023163"/>
    </source>
</evidence>
<dbReference type="InterPro" id="IPR018060">
    <property type="entry name" value="HTH_AraC"/>
</dbReference>
<dbReference type="Gene3D" id="1.10.10.60">
    <property type="entry name" value="Homeodomain-like"/>
    <property type="match status" value="2"/>
</dbReference>
<reference evidence="11 12" key="1">
    <citation type="submission" date="2019-02" db="EMBL/GenBank/DDBJ databases">
        <title>Paenibacillus sp. nov., isolated from surface-sterilized tissue of Thalictrum simplex L.</title>
        <authorList>
            <person name="Tuo L."/>
        </authorList>
    </citation>
    <scope>NUCLEOTIDE SEQUENCE [LARGE SCALE GENOMIC DNA]</scope>
    <source>
        <strain evidence="11 12">N2SHLJ1</strain>
    </source>
</reference>
<comment type="caution">
    <text evidence="11">The sequence shown here is derived from an EMBL/GenBank/DDBJ whole genome shotgun (WGS) entry which is preliminary data.</text>
</comment>
<dbReference type="InterPro" id="IPR051552">
    <property type="entry name" value="HptR"/>
</dbReference>
<dbReference type="InterPro" id="IPR001789">
    <property type="entry name" value="Sig_transdc_resp-reg_receiver"/>
</dbReference>
<dbReference type="GO" id="GO:0043565">
    <property type="term" value="F:sequence-specific DNA binding"/>
    <property type="evidence" value="ECO:0007669"/>
    <property type="project" value="InterPro"/>
</dbReference>
<dbReference type="CDD" id="cd17536">
    <property type="entry name" value="REC_YesN-like"/>
    <property type="match status" value="1"/>
</dbReference>
<keyword evidence="5" id="KW-0805">Transcription regulation</keyword>
<evidence type="ECO:0000256" key="8">
    <source>
        <dbReference type="PROSITE-ProRule" id="PRU00169"/>
    </source>
</evidence>
<protein>
    <submittedName>
        <fullName evidence="11">Helix-turn-helix domain-containing protein</fullName>
    </submittedName>
</protein>
<evidence type="ECO:0000256" key="2">
    <source>
        <dbReference type="ARBA" id="ARBA00022490"/>
    </source>
</evidence>
<dbReference type="SUPFAM" id="SSF46689">
    <property type="entry name" value="Homeodomain-like"/>
    <property type="match status" value="2"/>
</dbReference>
<keyword evidence="2" id="KW-0963">Cytoplasm</keyword>
<dbReference type="Proteomes" id="UP000293142">
    <property type="component" value="Unassembled WGS sequence"/>
</dbReference>
<keyword evidence="7" id="KW-0804">Transcription</keyword>
<keyword evidence="4" id="KW-0902">Two-component regulatory system</keyword>
<evidence type="ECO:0000256" key="3">
    <source>
        <dbReference type="ARBA" id="ARBA00022553"/>
    </source>
</evidence>
<evidence type="ECO:0000256" key="5">
    <source>
        <dbReference type="ARBA" id="ARBA00023015"/>
    </source>
</evidence>
<feature type="modified residue" description="4-aspartylphosphate" evidence="8">
    <location>
        <position position="55"/>
    </location>
</feature>
<comment type="subcellular location">
    <subcellularLocation>
        <location evidence="1">Cytoplasm</location>
    </subcellularLocation>
</comment>
<keyword evidence="3 8" id="KW-0597">Phosphoprotein</keyword>
<keyword evidence="6" id="KW-0238">DNA-binding</keyword>
<gene>
    <name evidence="11" type="ORF">EYB31_19340</name>
</gene>